<dbReference type="Proteomes" id="UP000002051">
    <property type="component" value="Chromosome 3"/>
</dbReference>
<reference evidence="1 3" key="1">
    <citation type="journal article" date="2011" name="Nature">
        <title>The Medicago genome provides insight into the evolution of rhizobial symbioses.</title>
        <authorList>
            <person name="Young N.D."/>
            <person name="Debelle F."/>
            <person name="Oldroyd G.E."/>
            <person name="Geurts R."/>
            <person name="Cannon S.B."/>
            <person name="Udvardi M.K."/>
            <person name="Benedito V.A."/>
            <person name="Mayer K.F."/>
            <person name="Gouzy J."/>
            <person name="Schoof H."/>
            <person name="Van de Peer Y."/>
            <person name="Proost S."/>
            <person name="Cook D.R."/>
            <person name="Meyers B.C."/>
            <person name="Spannagl M."/>
            <person name="Cheung F."/>
            <person name="De Mita S."/>
            <person name="Krishnakumar V."/>
            <person name="Gundlach H."/>
            <person name="Zhou S."/>
            <person name="Mudge J."/>
            <person name="Bharti A.K."/>
            <person name="Murray J.D."/>
            <person name="Naoumkina M.A."/>
            <person name="Rosen B."/>
            <person name="Silverstein K.A."/>
            <person name="Tang H."/>
            <person name="Rombauts S."/>
            <person name="Zhao P.X."/>
            <person name="Zhou P."/>
            <person name="Barbe V."/>
            <person name="Bardou P."/>
            <person name="Bechner M."/>
            <person name="Bellec A."/>
            <person name="Berger A."/>
            <person name="Berges H."/>
            <person name="Bidwell S."/>
            <person name="Bisseling T."/>
            <person name="Choisne N."/>
            <person name="Couloux A."/>
            <person name="Denny R."/>
            <person name="Deshpande S."/>
            <person name="Dai X."/>
            <person name="Doyle J.J."/>
            <person name="Dudez A.M."/>
            <person name="Farmer A.D."/>
            <person name="Fouteau S."/>
            <person name="Franken C."/>
            <person name="Gibelin C."/>
            <person name="Gish J."/>
            <person name="Goldstein S."/>
            <person name="Gonzalez A.J."/>
            <person name="Green P.J."/>
            <person name="Hallab A."/>
            <person name="Hartog M."/>
            <person name="Hua A."/>
            <person name="Humphray S.J."/>
            <person name="Jeong D.H."/>
            <person name="Jing Y."/>
            <person name="Jocker A."/>
            <person name="Kenton S.M."/>
            <person name="Kim D.J."/>
            <person name="Klee K."/>
            <person name="Lai H."/>
            <person name="Lang C."/>
            <person name="Lin S."/>
            <person name="Macmil S.L."/>
            <person name="Magdelenat G."/>
            <person name="Matthews L."/>
            <person name="McCorrison J."/>
            <person name="Monaghan E.L."/>
            <person name="Mun J.H."/>
            <person name="Najar F.Z."/>
            <person name="Nicholson C."/>
            <person name="Noirot C."/>
            <person name="O'Bleness M."/>
            <person name="Paule C.R."/>
            <person name="Poulain J."/>
            <person name="Prion F."/>
            <person name="Qin B."/>
            <person name="Qu C."/>
            <person name="Retzel E.F."/>
            <person name="Riddle C."/>
            <person name="Sallet E."/>
            <person name="Samain S."/>
            <person name="Samson N."/>
            <person name="Sanders I."/>
            <person name="Saurat O."/>
            <person name="Scarpelli C."/>
            <person name="Schiex T."/>
            <person name="Segurens B."/>
            <person name="Severin A.J."/>
            <person name="Sherrier D.J."/>
            <person name="Shi R."/>
            <person name="Sims S."/>
            <person name="Singer S.R."/>
            <person name="Sinharoy S."/>
            <person name="Sterck L."/>
            <person name="Viollet A."/>
            <person name="Wang B.B."/>
            <person name="Wang K."/>
            <person name="Wang M."/>
            <person name="Wang X."/>
            <person name="Warfsmann J."/>
            <person name="Weissenbach J."/>
            <person name="White D.D."/>
            <person name="White J.D."/>
            <person name="Wiley G.B."/>
            <person name="Wincker P."/>
            <person name="Xing Y."/>
            <person name="Yang L."/>
            <person name="Yao Z."/>
            <person name="Ying F."/>
            <person name="Zhai J."/>
            <person name="Zhou L."/>
            <person name="Zuber A."/>
            <person name="Denarie J."/>
            <person name="Dixon R.A."/>
            <person name="May G.D."/>
            <person name="Schwartz D.C."/>
            <person name="Rogers J."/>
            <person name="Quetier F."/>
            <person name="Town C.D."/>
            <person name="Roe B.A."/>
        </authorList>
    </citation>
    <scope>NUCLEOTIDE SEQUENCE [LARGE SCALE GENOMIC DNA]</scope>
    <source>
        <strain evidence="1">A17</strain>
        <strain evidence="2 3">cv. Jemalong A17</strain>
    </source>
</reference>
<keyword evidence="3" id="KW-1185">Reference proteome</keyword>
<evidence type="ECO:0000313" key="1">
    <source>
        <dbReference type="EMBL" id="KEH33734.1"/>
    </source>
</evidence>
<proteinExistence type="predicted"/>
<name>A0A072UV68_MEDTR</name>
<evidence type="ECO:0000313" key="3">
    <source>
        <dbReference type="Proteomes" id="UP000002051"/>
    </source>
</evidence>
<evidence type="ECO:0000313" key="2">
    <source>
        <dbReference type="EnsemblPlants" id="KEH33734"/>
    </source>
</evidence>
<dbReference type="EMBL" id="CM001219">
    <property type="protein sequence ID" value="KEH33734.1"/>
    <property type="molecule type" value="Genomic_DNA"/>
</dbReference>
<gene>
    <name evidence="1" type="ordered locus">MTR_3g451710</name>
</gene>
<organism evidence="1 3">
    <name type="scientific">Medicago truncatula</name>
    <name type="common">Barrel medic</name>
    <name type="synonym">Medicago tribuloides</name>
    <dbReference type="NCBI Taxonomy" id="3880"/>
    <lineage>
        <taxon>Eukaryota</taxon>
        <taxon>Viridiplantae</taxon>
        <taxon>Streptophyta</taxon>
        <taxon>Embryophyta</taxon>
        <taxon>Tracheophyta</taxon>
        <taxon>Spermatophyta</taxon>
        <taxon>Magnoliopsida</taxon>
        <taxon>eudicotyledons</taxon>
        <taxon>Gunneridae</taxon>
        <taxon>Pentapetalae</taxon>
        <taxon>rosids</taxon>
        <taxon>fabids</taxon>
        <taxon>Fabales</taxon>
        <taxon>Fabaceae</taxon>
        <taxon>Papilionoideae</taxon>
        <taxon>50 kb inversion clade</taxon>
        <taxon>NPAAA clade</taxon>
        <taxon>Hologalegina</taxon>
        <taxon>IRL clade</taxon>
        <taxon>Trifolieae</taxon>
        <taxon>Medicago</taxon>
    </lineage>
</organism>
<dbReference type="AlphaFoldDB" id="A0A072UV68"/>
<reference evidence="2" key="3">
    <citation type="submission" date="2015-04" db="UniProtKB">
        <authorList>
            <consortium name="EnsemblPlants"/>
        </authorList>
    </citation>
    <scope>IDENTIFICATION</scope>
    <source>
        <strain evidence="2">cv. Jemalong A17</strain>
    </source>
</reference>
<protein>
    <submittedName>
        <fullName evidence="1 2">Uncharacterized protein</fullName>
    </submittedName>
</protein>
<dbReference type="EnsemblPlants" id="KEH33734">
    <property type="protein sequence ID" value="KEH33734"/>
    <property type="gene ID" value="MTR_3g451710"/>
</dbReference>
<reference evidence="1 3" key="2">
    <citation type="journal article" date="2014" name="BMC Genomics">
        <title>An improved genome release (version Mt4.0) for the model legume Medicago truncatula.</title>
        <authorList>
            <person name="Tang H."/>
            <person name="Krishnakumar V."/>
            <person name="Bidwell S."/>
            <person name="Rosen B."/>
            <person name="Chan A."/>
            <person name="Zhou S."/>
            <person name="Gentzbittel L."/>
            <person name="Childs K.L."/>
            <person name="Yandell M."/>
            <person name="Gundlach H."/>
            <person name="Mayer K.F."/>
            <person name="Schwartz D.C."/>
            <person name="Town C.D."/>
        </authorList>
    </citation>
    <scope>GENOME REANNOTATION</scope>
    <source>
        <strain evidence="1">A17</strain>
        <strain evidence="2 3">cv. Jemalong A17</strain>
    </source>
</reference>
<dbReference type="HOGENOM" id="CLU_2254111_0_0_1"/>
<sequence length="104" mass="12164">MENFFQNLKRRVRESISMRRGVTEVERNPNCPPIVADIIRGEAREVIWSRYCPGINILARVLVRNHLSVVAEGGVEPNNEFIWRVKVLRLERGKKLTRELVKKL</sequence>
<accession>A0A072UV68</accession>